<evidence type="ECO:0000313" key="3">
    <source>
        <dbReference type="EMBL" id="KDR26142.1"/>
    </source>
</evidence>
<evidence type="ECO:0000313" key="5">
    <source>
        <dbReference type="Proteomes" id="UP000597138"/>
    </source>
</evidence>
<dbReference type="EMBL" id="BMEG01000018">
    <property type="protein sequence ID" value="GGD97060.1"/>
    <property type="molecule type" value="Genomic_DNA"/>
</dbReference>
<protein>
    <submittedName>
        <fullName evidence="3">Uncharacterized protein</fullName>
    </submittedName>
</protein>
<dbReference type="AlphaFoldDB" id="A0A069NDJ4"/>
<name>A0A069NDJ4_9BURK</name>
<reference evidence="2" key="1">
    <citation type="journal article" date="2014" name="Int. J. Syst. Evol. Microbiol.">
        <title>Complete genome of a new Firmicutes species belonging to the dominant human colonic microbiota ('Ruminococcus bicirculans') reveals two chromosomes and a selective capacity to utilize plant glucans.</title>
        <authorList>
            <consortium name="NISC Comparative Sequencing Program"/>
            <person name="Wegmann U."/>
            <person name="Louis P."/>
            <person name="Goesmann A."/>
            <person name="Henrissat B."/>
            <person name="Duncan S.H."/>
            <person name="Flint H.J."/>
        </authorList>
    </citation>
    <scope>NUCLEOTIDE SEQUENCE</scope>
    <source>
        <strain evidence="2">CGMCC 1.11013</strain>
    </source>
</reference>
<evidence type="ECO:0000256" key="1">
    <source>
        <dbReference type="SAM" id="MobiDB-lite"/>
    </source>
</evidence>
<reference evidence="3 4" key="2">
    <citation type="submission" date="2014-03" db="EMBL/GenBank/DDBJ databases">
        <title>Draft Genome Sequences of Four Burkholderia Strains.</title>
        <authorList>
            <person name="Liu X.Y."/>
            <person name="Li C.X."/>
            <person name="Xu J.H."/>
        </authorList>
    </citation>
    <scope>NUCLEOTIDE SEQUENCE [LARGE SCALE GENOMIC DNA]</scope>
    <source>
        <strain evidence="3 4">R27</strain>
    </source>
</reference>
<accession>A0A069NDJ4</accession>
<feature type="region of interest" description="Disordered" evidence="1">
    <location>
        <begin position="1"/>
        <end position="30"/>
    </location>
</feature>
<evidence type="ECO:0000313" key="2">
    <source>
        <dbReference type="EMBL" id="GGD97060.1"/>
    </source>
</evidence>
<comment type="caution">
    <text evidence="3">The sequence shown here is derived from an EMBL/GenBank/DDBJ whole genome shotgun (WGS) entry which is preliminary data.</text>
</comment>
<dbReference type="RefSeq" id="WP_035970410.1">
    <property type="nucleotide sequence ID" value="NZ_BMEG01000018.1"/>
</dbReference>
<evidence type="ECO:0000313" key="4">
    <source>
        <dbReference type="Proteomes" id="UP000027439"/>
    </source>
</evidence>
<organism evidence="3 4">
    <name type="scientific">Caballeronia grimmiae</name>
    <dbReference type="NCBI Taxonomy" id="1071679"/>
    <lineage>
        <taxon>Bacteria</taxon>
        <taxon>Pseudomonadati</taxon>
        <taxon>Pseudomonadota</taxon>
        <taxon>Betaproteobacteria</taxon>
        <taxon>Burkholderiales</taxon>
        <taxon>Burkholderiaceae</taxon>
        <taxon>Caballeronia</taxon>
    </lineage>
</organism>
<reference evidence="2" key="4">
    <citation type="submission" date="2024-05" db="EMBL/GenBank/DDBJ databases">
        <authorList>
            <person name="Sun Q."/>
            <person name="Zhou Y."/>
        </authorList>
    </citation>
    <scope>NUCLEOTIDE SEQUENCE</scope>
    <source>
        <strain evidence="2">CGMCC 1.11013</strain>
    </source>
</reference>
<sequence length="83" mass="9402">MRNDAMDFLGAGEQDGTNEQAEVAAGQDRRWRWKSGERAHGANWAWAHQTESYDWMDRHDLLRASDGCASDDAGSHHVFPTKE</sequence>
<reference evidence="5" key="3">
    <citation type="journal article" date="2019" name="Int. J. Syst. Evol. Microbiol.">
        <title>The Global Catalogue of Microorganisms (GCM) 10K type strain sequencing project: providing services to taxonomists for standard genome sequencing and annotation.</title>
        <authorList>
            <consortium name="The Broad Institute Genomics Platform"/>
            <consortium name="The Broad Institute Genome Sequencing Center for Infectious Disease"/>
            <person name="Wu L."/>
            <person name="Ma J."/>
        </authorList>
    </citation>
    <scope>NUCLEOTIDE SEQUENCE [LARGE SCALE GENOMIC DNA]</scope>
    <source>
        <strain evidence="5">CGMCC 1.11013</strain>
    </source>
</reference>
<dbReference type="EMBL" id="JFHE01000060">
    <property type="protein sequence ID" value="KDR26142.1"/>
    <property type="molecule type" value="Genomic_DNA"/>
</dbReference>
<keyword evidence="5" id="KW-1185">Reference proteome</keyword>
<dbReference type="OrthoDB" id="9011872at2"/>
<proteinExistence type="predicted"/>
<dbReference type="Proteomes" id="UP000597138">
    <property type="component" value="Unassembled WGS sequence"/>
</dbReference>
<gene>
    <name evidence="3" type="ORF">BG57_28415</name>
    <name evidence="2" type="ORF">GCM10010985_59780</name>
</gene>
<dbReference type="Proteomes" id="UP000027439">
    <property type="component" value="Unassembled WGS sequence"/>
</dbReference>